<comment type="pathway">
    <text evidence="2">Glycan biosynthesis; alginate biosynthesis.</text>
</comment>
<dbReference type="GO" id="GO:0042121">
    <property type="term" value="P:alginic acid biosynthetic process"/>
    <property type="evidence" value="ECO:0007669"/>
    <property type="project" value="UniProtKB-UniPathway"/>
</dbReference>
<keyword evidence="5" id="KW-0574">Periplasm</keyword>
<evidence type="ECO:0000313" key="9">
    <source>
        <dbReference type="EMBL" id="ATQ69241.1"/>
    </source>
</evidence>
<evidence type="ECO:0000256" key="1">
    <source>
        <dbReference type="ARBA" id="ARBA00004418"/>
    </source>
</evidence>
<name>A0A2D2D2J9_METT3</name>
<keyword evidence="10" id="KW-1185">Reference proteome</keyword>
<accession>A0A2D2D2J9</accession>
<evidence type="ECO:0000256" key="6">
    <source>
        <dbReference type="ARBA" id="ARBA00022841"/>
    </source>
</evidence>
<protein>
    <submittedName>
        <fullName evidence="9">Alginate O-acetyltransferase</fullName>
    </submittedName>
</protein>
<gene>
    <name evidence="9" type="ORF">CQW49_16155</name>
</gene>
<evidence type="ECO:0000256" key="5">
    <source>
        <dbReference type="ARBA" id="ARBA00022764"/>
    </source>
</evidence>
<keyword evidence="3 9" id="KW-0808">Transferase</keyword>
<dbReference type="KEGG" id="mtw:CQW49_16155"/>
<keyword evidence="7" id="KW-1133">Transmembrane helix</keyword>
<organism evidence="9 10">
    <name type="scientific">Methylosinus trichosporium (strain ATCC 35070 / NCIMB 11131 / UNIQEM 75 / OB3b)</name>
    <dbReference type="NCBI Taxonomy" id="595536"/>
    <lineage>
        <taxon>Bacteria</taxon>
        <taxon>Pseudomonadati</taxon>
        <taxon>Pseudomonadota</taxon>
        <taxon>Alphaproteobacteria</taxon>
        <taxon>Hyphomicrobiales</taxon>
        <taxon>Methylocystaceae</taxon>
        <taxon>Methylosinus</taxon>
    </lineage>
</organism>
<evidence type="ECO:0000256" key="2">
    <source>
        <dbReference type="ARBA" id="ARBA00005182"/>
    </source>
</evidence>
<keyword evidence="6" id="KW-0016">Alginate biosynthesis</keyword>
<dbReference type="Proteomes" id="UP000230709">
    <property type="component" value="Chromosome"/>
</dbReference>
<evidence type="ECO:0000259" key="8">
    <source>
        <dbReference type="Pfam" id="PF16822"/>
    </source>
</evidence>
<evidence type="ECO:0000256" key="7">
    <source>
        <dbReference type="SAM" id="Phobius"/>
    </source>
</evidence>
<dbReference type="GO" id="GO:0042597">
    <property type="term" value="C:periplasmic space"/>
    <property type="evidence" value="ECO:0007669"/>
    <property type="project" value="UniProtKB-SubCell"/>
</dbReference>
<dbReference type="GO" id="GO:0016740">
    <property type="term" value="F:transferase activity"/>
    <property type="evidence" value="ECO:0007669"/>
    <property type="project" value="UniProtKB-KW"/>
</dbReference>
<comment type="subcellular location">
    <subcellularLocation>
        <location evidence="1">Periplasm</location>
    </subcellularLocation>
</comment>
<feature type="transmembrane region" description="Helical" evidence="7">
    <location>
        <begin position="6"/>
        <end position="30"/>
    </location>
</feature>
<keyword evidence="7" id="KW-0812">Transmembrane</keyword>
<dbReference type="InterPro" id="IPR031811">
    <property type="entry name" value="ALGX/ALGJ_SGNH-like"/>
</dbReference>
<dbReference type="EMBL" id="CP023737">
    <property type="protein sequence ID" value="ATQ69241.1"/>
    <property type="molecule type" value="Genomic_DNA"/>
</dbReference>
<keyword evidence="7" id="KW-0472">Membrane</keyword>
<dbReference type="UniPathway" id="UPA00286"/>
<keyword evidence="4" id="KW-0732">Signal</keyword>
<evidence type="ECO:0000256" key="3">
    <source>
        <dbReference type="ARBA" id="ARBA00022679"/>
    </source>
</evidence>
<dbReference type="RefSeq" id="WP_099831808.1">
    <property type="nucleotide sequence ID" value="NZ_CP023737.1"/>
</dbReference>
<feature type="domain" description="AlgX/AlgJ SGNH hydrolase-like" evidence="8">
    <location>
        <begin position="105"/>
        <end position="294"/>
    </location>
</feature>
<sequence length="427" mass="46568">MRQSLARLPIFAAAGAILFYFLSVFWNAAVERDHPKWRLRSAKPLAGVAEPAPLDISTRSFLSGALQKSASTALGRSLWVFPFSVRAKNQLLFSLFGVSGAQNIVIGRDGQLFERFYIDEFCSRGEAPDRSVVDRWADRVAADRAALHAMGKGFAYMISPSKASYAPHAFPERTHCPALAARTTDKLAPFRSALAARALPHVDAPALLAARRAAYPLGFFPRGGTHWNLLAAALATREATRQMATREGAFPLGRYDFDWSLSQEAKGTDQDLLELLNLLWPDTHYPVAKLAAKTATPCVRAPRLTALGGSFLREIIVALAHAPCPPEVDYWFSLRSETDHMGLVRYHTQPGETGNGERRDADLSQLRASLETADAVLLEENEAQIGALSQVDNLWRALHPGADAVASDGRGQPAAALARPAMRAYSP</sequence>
<proteinExistence type="predicted"/>
<evidence type="ECO:0000313" key="10">
    <source>
        <dbReference type="Proteomes" id="UP000230709"/>
    </source>
</evidence>
<evidence type="ECO:0000256" key="4">
    <source>
        <dbReference type="ARBA" id="ARBA00022729"/>
    </source>
</evidence>
<dbReference type="STRING" id="595536.GCA_000178815_01951"/>
<dbReference type="Pfam" id="PF16822">
    <property type="entry name" value="ALGX"/>
    <property type="match status" value="1"/>
</dbReference>
<reference evidence="10" key="1">
    <citation type="submission" date="2017-10" db="EMBL/GenBank/DDBJ databases">
        <title>Completed PacBio SMRT sequence of Methylosinus trichosporium OB3b reveals presence of a third large plasmid.</title>
        <authorList>
            <person name="Charles T.C."/>
            <person name="Lynch M.D.J."/>
            <person name="Heil J.R."/>
            <person name="Cheng J."/>
        </authorList>
    </citation>
    <scope>NUCLEOTIDE SEQUENCE [LARGE SCALE GENOMIC DNA]</scope>
    <source>
        <strain evidence="10">OB3b</strain>
    </source>
</reference>
<dbReference type="AlphaFoldDB" id="A0A2D2D2J9"/>